<evidence type="ECO:0000256" key="2">
    <source>
        <dbReference type="ARBA" id="ARBA00023015"/>
    </source>
</evidence>
<organism evidence="7 8">
    <name type="scientific">Persicitalea jodogahamensis</name>
    <dbReference type="NCBI Taxonomy" id="402147"/>
    <lineage>
        <taxon>Bacteria</taxon>
        <taxon>Pseudomonadati</taxon>
        <taxon>Bacteroidota</taxon>
        <taxon>Cytophagia</taxon>
        <taxon>Cytophagales</taxon>
        <taxon>Spirosomataceae</taxon>
        <taxon>Persicitalea</taxon>
    </lineage>
</organism>
<dbReference type="SUPFAM" id="SSF88946">
    <property type="entry name" value="Sigma2 domain of RNA polymerase sigma factors"/>
    <property type="match status" value="1"/>
</dbReference>
<dbReference type="GO" id="GO:0006352">
    <property type="term" value="P:DNA-templated transcription initiation"/>
    <property type="evidence" value="ECO:0007669"/>
    <property type="project" value="InterPro"/>
</dbReference>
<evidence type="ECO:0000256" key="3">
    <source>
        <dbReference type="ARBA" id="ARBA00023082"/>
    </source>
</evidence>
<dbReference type="InterPro" id="IPR036388">
    <property type="entry name" value="WH-like_DNA-bd_sf"/>
</dbReference>
<name>A0A8J3D625_9BACT</name>
<dbReference type="InterPro" id="IPR013325">
    <property type="entry name" value="RNA_pol_sigma_r2"/>
</dbReference>
<keyword evidence="8" id="KW-1185">Reference proteome</keyword>
<dbReference type="RefSeq" id="WP_229580211.1">
    <property type="nucleotide sequence ID" value="NZ_BMXF01000001.1"/>
</dbReference>
<dbReference type="EMBL" id="BMXF01000001">
    <property type="protein sequence ID" value="GHB55009.1"/>
    <property type="molecule type" value="Genomic_DNA"/>
</dbReference>
<comment type="caution">
    <text evidence="7">The sequence shown here is derived from an EMBL/GenBank/DDBJ whole genome shotgun (WGS) entry which is preliminary data.</text>
</comment>
<dbReference type="PANTHER" id="PTHR43133">
    <property type="entry name" value="RNA POLYMERASE ECF-TYPE SIGMA FACTO"/>
    <property type="match status" value="1"/>
</dbReference>
<feature type="domain" description="RNA polymerase sigma-70 region 2" evidence="5">
    <location>
        <begin position="40"/>
        <end position="103"/>
    </location>
</feature>
<evidence type="ECO:0000256" key="4">
    <source>
        <dbReference type="ARBA" id="ARBA00023163"/>
    </source>
</evidence>
<sequence>MMNTILLKKTTSQPSLCPSQMEMLFRKVVQEGDYVAYRELFTRYYYSLCTYAMRVVVGREVAEEVVADVFIKLWKNRDQIEVHTSFEAYIYRAVRNQSLDYLKLKLHRVYEREPLESIQWNPAYADHYSPADEMVFNEFYDRVEGHIRDLPRQCQIIFRLSREEGLRYREIAEQLKISIKTVETQMGRALKVLRERVPENRLVA</sequence>
<evidence type="ECO:0000256" key="1">
    <source>
        <dbReference type="ARBA" id="ARBA00010641"/>
    </source>
</evidence>
<accession>A0A8J3D625</accession>
<dbReference type="SUPFAM" id="SSF88659">
    <property type="entry name" value="Sigma3 and sigma4 domains of RNA polymerase sigma factors"/>
    <property type="match status" value="1"/>
</dbReference>
<dbReference type="NCBIfam" id="TIGR02937">
    <property type="entry name" value="sigma70-ECF"/>
    <property type="match status" value="1"/>
</dbReference>
<dbReference type="InterPro" id="IPR014284">
    <property type="entry name" value="RNA_pol_sigma-70_dom"/>
</dbReference>
<dbReference type="Gene3D" id="1.10.10.10">
    <property type="entry name" value="Winged helix-like DNA-binding domain superfamily/Winged helix DNA-binding domain"/>
    <property type="match status" value="1"/>
</dbReference>
<protein>
    <submittedName>
        <fullName evidence="7">RNA polymerase sigma-70 factor</fullName>
    </submittedName>
</protein>
<dbReference type="InterPro" id="IPR013324">
    <property type="entry name" value="RNA_pol_sigma_r3/r4-like"/>
</dbReference>
<dbReference type="AlphaFoldDB" id="A0A8J3D625"/>
<dbReference type="InterPro" id="IPR039425">
    <property type="entry name" value="RNA_pol_sigma-70-like"/>
</dbReference>
<comment type="similarity">
    <text evidence="1">Belongs to the sigma-70 factor family. ECF subfamily.</text>
</comment>
<proteinExistence type="inferred from homology"/>
<dbReference type="PANTHER" id="PTHR43133:SF46">
    <property type="entry name" value="RNA POLYMERASE SIGMA-70 FACTOR ECF SUBFAMILY"/>
    <property type="match status" value="1"/>
</dbReference>
<keyword evidence="3" id="KW-0731">Sigma factor</keyword>
<evidence type="ECO:0000313" key="7">
    <source>
        <dbReference type="EMBL" id="GHB55009.1"/>
    </source>
</evidence>
<dbReference type="Pfam" id="PF08281">
    <property type="entry name" value="Sigma70_r4_2"/>
    <property type="match status" value="1"/>
</dbReference>
<dbReference type="Gene3D" id="1.10.1740.10">
    <property type="match status" value="1"/>
</dbReference>
<dbReference type="GO" id="GO:0016987">
    <property type="term" value="F:sigma factor activity"/>
    <property type="evidence" value="ECO:0007669"/>
    <property type="project" value="UniProtKB-KW"/>
</dbReference>
<dbReference type="NCBIfam" id="TIGR02985">
    <property type="entry name" value="Sig70_bacteroi1"/>
    <property type="match status" value="1"/>
</dbReference>
<evidence type="ECO:0000313" key="8">
    <source>
        <dbReference type="Proteomes" id="UP000598271"/>
    </source>
</evidence>
<keyword evidence="2" id="KW-0805">Transcription regulation</keyword>
<dbReference type="GO" id="GO:0003677">
    <property type="term" value="F:DNA binding"/>
    <property type="evidence" value="ECO:0007669"/>
    <property type="project" value="InterPro"/>
</dbReference>
<evidence type="ECO:0000259" key="5">
    <source>
        <dbReference type="Pfam" id="PF04542"/>
    </source>
</evidence>
<dbReference type="Proteomes" id="UP000598271">
    <property type="component" value="Unassembled WGS sequence"/>
</dbReference>
<feature type="domain" description="RNA polymerase sigma factor 70 region 4 type 2" evidence="6">
    <location>
        <begin position="147"/>
        <end position="191"/>
    </location>
</feature>
<dbReference type="InterPro" id="IPR007627">
    <property type="entry name" value="RNA_pol_sigma70_r2"/>
</dbReference>
<gene>
    <name evidence="7" type="ORF">GCM10007390_05180</name>
</gene>
<dbReference type="InterPro" id="IPR013249">
    <property type="entry name" value="RNA_pol_sigma70_r4_t2"/>
</dbReference>
<dbReference type="Pfam" id="PF04542">
    <property type="entry name" value="Sigma70_r2"/>
    <property type="match status" value="1"/>
</dbReference>
<keyword evidence="4" id="KW-0804">Transcription</keyword>
<reference evidence="7 8" key="1">
    <citation type="journal article" date="2014" name="Int. J. Syst. Evol. Microbiol.">
        <title>Complete genome sequence of Corynebacterium casei LMG S-19264T (=DSM 44701T), isolated from a smear-ripened cheese.</title>
        <authorList>
            <consortium name="US DOE Joint Genome Institute (JGI-PGF)"/>
            <person name="Walter F."/>
            <person name="Albersmeier A."/>
            <person name="Kalinowski J."/>
            <person name="Ruckert C."/>
        </authorList>
    </citation>
    <scope>NUCLEOTIDE SEQUENCE [LARGE SCALE GENOMIC DNA]</scope>
    <source>
        <strain evidence="7 8">KCTC 12866</strain>
    </source>
</reference>
<dbReference type="InterPro" id="IPR014327">
    <property type="entry name" value="RNA_pol_sigma70_bacteroid"/>
</dbReference>
<evidence type="ECO:0000259" key="6">
    <source>
        <dbReference type="Pfam" id="PF08281"/>
    </source>
</evidence>